<name>A0AA38GXL2_TAXCH</name>
<reference evidence="1 2" key="1">
    <citation type="journal article" date="2021" name="Nat. Plants">
        <title>The Taxus genome provides insights into paclitaxel biosynthesis.</title>
        <authorList>
            <person name="Xiong X."/>
            <person name="Gou J."/>
            <person name="Liao Q."/>
            <person name="Li Y."/>
            <person name="Zhou Q."/>
            <person name="Bi G."/>
            <person name="Li C."/>
            <person name="Du R."/>
            <person name="Wang X."/>
            <person name="Sun T."/>
            <person name="Guo L."/>
            <person name="Liang H."/>
            <person name="Lu P."/>
            <person name="Wu Y."/>
            <person name="Zhang Z."/>
            <person name="Ro D.K."/>
            <person name="Shang Y."/>
            <person name="Huang S."/>
            <person name="Yan J."/>
        </authorList>
    </citation>
    <scope>NUCLEOTIDE SEQUENCE [LARGE SCALE GENOMIC DNA]</scope>
    <source>
        <strain evidence="1">Ta-2019</strain>
    </source>
</reference>
<dbReference type="EMBL" id="JAHRHJ020000001">
    <property type="protein sequence ID" value="KAH9330674.1"/>
    <property type="molecule type" value="Genomic_DNA"/>
</dbReference>
<proteinExistence type="predicted"/>
<dbReference type="Proteomes" id="UP000824469">
    <property type="component" value="Unassembled WGS sequence"/>
</dbReference>
<evidence type="ECO:0000313" key="2">
    <source>
        <dbReference type="Proteomes" id="UP000824469"/>
    </source>
</evidence>
<sequence>RWGEAQWNTHFSSKFSTSNDYLLLGELGRAQGQHTGRGLPSNFLKRLGSTASTLVPPLVGDHGSVQAQKDALPVEYVSVSLADKGGFSSQLLGSRAIFAKFVGCRLSTDGIRNWGDSQWGS</sequence>
<evidence type="ECO:0000313" key="1">
    <source>
        <dbReference type="EMBL" id="KAH9330674.1"/>
    </source>
</evidence>
<feature type="non-terminal residue" evidence="1">
    <location>
        <position position="121"/>
    </location>
</feature>
<accession>A0AA38GXL2</accession>
<comment type="caution">
    <text evidence="1">The sequence shown here is derived from an EMBL/GenBank/DDBJ whole genome shotgun (WGS) entry which is preliminary data.</text>
</comment>
<keyword evidence="2" id="KW-1185">Reference proteome</keyword>
<feature type="non-terminal residue" evidence="1">
    <location>
        <position position="1"/>
    </location>
</feature>
<protein>
    <submittedName>
        <fullName evidence="1">Uncharacterized protein</fullName>
    </submittedName>
</protein>
<dbReference type="AlphaFoldDB" id="A0AA38GXL2"/>
<organism evidence="1 2">
    <name type="scientific">Taxus chinensis</name>
    <name type="common">Chinese yew</name>
    <name type="synonym">Taxus wallichiana var. chinensis</name>
    <dbReference type="NCBI Taxonomy" id="29808"/>
    <lineage>
        <taxon>Eukaryota</taxon>
        <taxon>Viridiplantae</taxon>
        <taxon>Streptophyta</taxon>
        <taxon>Embryophyta</taxon>
        <taxon>Tracheophyta</taxon>
        <taxon>Spermatophyta</taxon>
        <taxon>Pinopsida</taxon>
        <taxon>Pinidae</taxon>
        <taxon>Conifers II</taxon>
        <taxon>Cupressales</taxon>
        <taxon>Taxaceae</taxon>
        <taxon>Taxus</taxon>
    </lineage>
</organism>
<gene>
    <name evidence="1" type="ORF">KI387_002782</name>
</gene>